<sequence>MPFGRREFRRRPHGLSVCRSVGLSPVESRRSFGGTPERDSRQAAARPAPGAGNPAVRNTLRSGPGVGFEDGVREFAAAGPRDGWVSRPSPGASPRSGSRR</sequence>
<feature type="compositionally biased region" description="Low complexity" evidence="1">
    <location>
        <begin position="86"/>
        <end position="100"/>
    </location>
</feature>
<gene>
    <name evidence="2" type="ORF">GCM10019016_035710</name>
</gene>
<name>A0ABP6TNQ4_9ACTN</name>
<accession>A0ABP6TNQ4</accession>
<evidence type="ECO:0000313" key="3">
    <source>
        <dbReference type="Proteomes" id="UP001501455"/>
    </source>
</evidence>
<comment type="caution">
    <text evidence="2">The sequence shown here is derived from an EMBL/GenBank/DDBJ whole genome shotgun (WGS) entry which is preliminary data.</text>
</comment>
<proteinExistence type="predicted"/>
<organism evidence="2 3">
    <name type="scientific">Streptomyces prasinosporus</name>
    <dbReference type="NCBI Taxonomy" id="68256"/>
    <lineage>
        <taxon>Bacteria</taxon>
        <taxon>Bacillati</taxon>
        <taxon>Actinomycetota</taxon>
        <taxon>Actinomycetes</taxon>
        <taxon>Kitasatosporales</taxon>
        <taxon>Streptomycetaceae</taxon>
        <taxon>Streptomyces</taxon>
        <taxon>Streptomyces albogriseolus group</taxon>
    </lineage>
</organism>
<evidence type="ECO:0000256" key="1">
    <source>
        <dbReference type="SAM" id="MobiDB-lite"/>
    </source>
</evidence>
<dbReference type="EMBL" id="BAAAXF010000025">
    <property type="protein sequence ID" value="GAA3496470.1"/>
    <property type="molecule type" value="Genomic_DNA"/>
</dbReference>
<feature type="region of interest" description="Disordered" evidence="1">
    <location>
        <begin position="22"/>
        <end position="100"/>
    </location>
</feature>
<keyword evidence="3" id="KW-1185">Reference proteome</keyword>
<dbReference type="Proteomes" id="UP001501455">
    <property type="component" value="Unassembled WGS sequence"/>
</dbReference>
<reference evidence="3" key="1">
    <citation type="journal article" date="2019" name="Int. J. Syst. Evol. Microbiol.">
        <title>The Global Catalogue of Microorganisms (GCM) 10K type strain sequencing project: providing services to taxonomists for standard genome sequencing and annotation.</title>
        <authorList>
            <consortium name="The Broad Institute Genomics Platform"/>
            <consortium name="The Broad Institute Genome Sequencing Center for Infectious Disease"/>
            <person name="Wu L."/>
            <person name="Ma J."/>
        </authorList>
    </citation>
    <scope>NUCLEOTIDE SEQUENCE [LARGE SCALE GENOMIC DNA]</scope>
    <source>
        <strain evidence="3">JCM 4816</strain>
    </source>
</reference>
<protein>
    <submittedName>
        <fullName evidence="2">Uncharacterized protein</fullName>
    </submittedName>
</protein>
<evidence type="ECO:0000313" key="2">
    <source>
        <dbReference type="EMBL" id="GAA3496470.1"/>
    </source>
</evidence>
<feature type="compositionally biased region" description="Low complexity" evidence="1">
    <location>
        <begin position="43"/>
        <end position="58"/>
    </location>
</feature>